<evidence type="ECO:0000313" key="2">
    <source>
        <dbReference type="Proteomes" id="UP000019109"/>
    </source>
</evidence>
<dbReference type="SUPFAM" id="SSF56784">
    <property type="entry name" value="HAD-like"/>
    <property type="match status" value="1"/>
</dbReference>
<reference evidence="1" key="1">
    <citation type="journal article" date="2014" name="Genome Announc.">
        <title>Draft Genome Sequence of Clostridium straminisolvens Strain JCM 21531T, Isolated from a Cellulose-Degrading Bacterial Community.</title>
        <authorList>
            <person name="Yuki M."/>
            <person name="Oshima K."/>
            <person name="Suda W."/>
            <person name="Sakamoto M."/>
            <person name="Kitamura K."/>
            <person name="Iida T."/>
            <person name="Hattori M."/>
            <person name="Ohkuma M."/>
        </authorList>
    </citation>
    <scope>NUCLEOTIDE SEQUENCE [LARGE SCALE GENOMIC DNA]</scope>
    <source>
        <strain evidence="1">JCM 21531</strain>
    </source>
</reference>
<evidence type="ECO:0000313" key="1">
    <source>
        <dbReference type="EMBL" id="GAE90070.1"/>
    </source>
</evidence>
<dbReference type="EMBL" id="BAVR01000054">
    <property type="protein sequence ID" value="GAE90070.1"/>
    <property type="molecule type" value="Genomic_DNA"/>
</dbReference>
<evidence type="ECO:0008006" key="3">
    <source>
        <dbReference type="Google" id="ProtNLM"/>
    </source>
</evidence>
<name>W4V9I6_9FIRM</name>
<gene>
    <name evidence="1" type="ORF">JCM21531_3652</name>
</gene>
<keyword evidence="2" id="KW-1185">Reference proteome</keyword>
<dbReference type="Proteomes" id="UP000019109">
    <property type="component" value="Unassembled WGS sequence"/>
</dbReference>
<sequence>MCRRISYSIHINNKQNIAEGLDFVKISFDLDDTLILTDKGALHETPVKKFKAIFYREKLRKGIRNLCEELKSLGYDICVYTTSERSIGYIRGLFDVYGIKLCDVINQKVHKDLVQGNRKEIMPSKVPSKFAIYLHIDDDISVKHNGTQFGFRVLIISKDDNEWWLKVLNEAKRVKKICDSL</sequence>
<dbReference type="Gene3D" id="3.40.50.1000">
    <property type="entry name" value="HAD superfamily/HAD-like"/>
    <property type="match status" value="1"/>
</dbReference>
<organism evidence="1 2">
    <name type="scientific">Acetivibrio straminisolvens JCM 21531</name>
    <dbReference type="NCBI Taxonomy" id="1294263"/>
    <lineage>
        <taxon>Bacteria</taxon>
        <taxon>Bacillati</taxon>
        <taxon>Bacillota</taxon>
        <taxon>Clostridia</taxon>
        <taxon>Eubacteriales</taxon>
        <taxon>Oscillospiraceae</taxon>
        <taxon>Acetivibrio</taxon>
    </lineage>
</organism>
<dbReference type="AlphaFoldDB" id="W4V9I6"/>
<accession>W4V9I6</accession>
<protein>
    <recommendedName>
        <fullName evidence="3">FCP1 homology domain-containing protein</fullName>
    </recommendedName>
</protein>
<dbReference type="STRING" id="1294263.JCM21531_3652"/>
<dbReference type="InterPro" id="IPR023214">
    <property type="entry name" value="HAD_sf"/>
</dbReference>
<comment type="caution">
    <text evidence="1">The sequence shown here is derived from an EMBL/GenBank/DDBJ whole genome shotgun (WGS) entry which is preliminary data.</text>
</comment>
<dbReference type="InterPro" id="IPR036412">
    <property type="entry name" value="HAD-like_sf"/>
</dbReference>
<proteinExistence type="predicted"/>